<dbReference type="Proteomes" id="UP001201844">
    <property type="component" value="Unassembled WGS sequence"/>
</dbReference>
<keyword evidence="1" id="KW-0472">Membrane</keyword>
<reference evidence="2 3" key="1">
    <citation type="submission" date="2022-02" db="EMBL/GenBank/DDBJ databases">
        <title>Shinella B3.7 sp. nov., isolated from Sediment (Zhairuo Island).</title>
        <authorList>
            <person name="Chen G."/>
        </authorList>
    </citation>
    <scope>NUCLEOTIDE SEQUENCE [LARGE SCALE GENOMIC DNA]</scope>
    <source>
        <strain evidence="2 3">B3.7</strain>
        <plasmid evidence="2">unnamed</plasmid>
    </source>
</reference>
<evidence type="ECO:0000313" key="3">
    <source>
        <dbReference type="Proteomes" id="UP001201844"/>
    </source>
</evidence>
<evidence type="ECO:0000313" key="2">
    <source>
        <dbReference type="EMBL" id="MCJ8152100.1"/>
    </source>
</evidence>
<feature type="transmembrane region" description="Helical" evidence="1">
    <location>
        <begin position="12"/>
        <end position="36"/>
    </location>
</feature>
<dbReference type="RefSeq" id="WP_241605914.1">
    <property type="nucleotide sequence ID" value="NZ_JAKVIN010000018.1"/>
</dbReference>
<accession>A0ABT0CU16</accession>
<gene>
    <name evidence="2" type="ORF">MKI86_23520</name>
</gene>
<name>A0ABT0CU16_9HYPH</name>
<organism evidence="2 3">
    <name type="scientific">Shinella sedimenti</name>
    <dbReference type="NCBI Taxonomy" id="2919913"/>
    <lineage>
        <taxon>Bacteria</taxon>
        <taxon>Pseudomonadati</taxon>
        <taxon>Pseudomonadota</taxon>
        <taxon>Alphaproteobacteria</taxon>
        <taxon>Hyphomicrobiales</taxon>
        <taxon>Rhizobiaceae</taxon>
        <taxon>Shinella</taxon>
    </lineage>
</organism>
<keyword evidence="1" id="KW-0812">Transmembrane</keyword>
<keyword evidence="1" id="KW-1133">Transmembrane helix</keyword>
<evidence type="ECO:0000256" key="1">
    <source>
        <dbReference type="SAM" id="Phobius"/>
    </source>
</evidence>
<keyword evidence="2" id="KW-0614">Plasmid</keyword>
<feature type="transmembrane region" description="Helical" evidence="1">
    <location>
        <begin position="48"/>
        <end position="69"/>
    </location>
</feature>
<sequence length="73" mass="7493">MKPLAPASCPPWHLWALAGAVVVAAAIVVALNRLLLGTRRDGGTGPDTSLSVLLCPPFLAAIVTGYLMIVTSP</sequence>
<proteinExistence type="predicted"/>
<geneLocation type="plasmid" evidence="2">
    <name>unnamed</name>
</geneLocation>
<protein>
    <submittedName>
        <fullName evidence="2">Uncharacterized protein</fullName>
    </submittedName>
</protein>
<dbReference type="EMBL" id="JAKVIN010000018">
    <property type="protein sequence ID" value="MCJ8152100.1"/>
    <property type="molecule type" value="Genomic_DNA"/>
</dbReference>
<comment type="caution">
    <text evidence="2">The sequence shown here is derived from an EMBL/GenBank/DDBJ whole genome shotgun (WGS) entry which is preliminary data.</text>
</comment>
<keyword evidence="3" id="KW-1185">Reference proteome</keyword>